<sequence>MSTSPPAPTGALRIGRVAGVPVYLDRTWLLLAALFAYTGFQAGQWRGTGTGVAFAVGNVVSIFVAVIGHEVGHALSARGLGFRVHQVVATVWGGHTSFDGTGATPGRSAVVALAGPLVNVGLAVVGFVVAVTAGGLTADFAGYFGYLNAALAVFNLLPGLPLDGGAAVQSLVWALSGRRDLGMLVAGWIGRAVAVVVLVLFTAVPLLRGDRADLWTVAIGLLMAWILWTGATGAIRRAGLERVLDTVRVGDAAERAVVLPADTPLSVARTSPDLVVCLDERGVPSLVLRAVSPSVPDTTPLGAVVTRIPDENVVETGPDAGIGAVLRAMSATGVGVVVVTLGGAPWGLVAGEGVDAAAKRVRART</sequence>
<reference evidence="14" key="1">
    <citation type="submission" date="2021-02" db="EMBL/GenBank/DDBJ databases">
        <title>Phycicoccus sp. MQZ13P-5T, whole genome shotgun sequence.</title>
        <authorList>
            <person name="Tuo L."/>
        </authorList>
    </citation>
    <scope>NUCLEOTIDE SEQUENCE</scope>
    <source>
        <strain evidence="14">MQZ13P-5</strain>
    </source>
</reference>
<feature type="transmembrane region" description="Helical" evidence="12">
    <location>
        <begin position="181"/>
        <end position="207"/>
    </location>
</feature>
<proteinExistence type="inferred from homology"/>
<evidence type="ECO:0000256" key="6">
    <source>
        <dbReference type="ARBA" id="ARBA00022723"/>
    </source>
</evidence>
<feature type="domain" description="Peptidase M50" evidence="13">
    <location>
        <begin position="138"/>
        <end position="179"/>
    </location>
</feature>
<feature type="transmembrane region" description="Helical" evidence="12">
    <location>
        <begin position="214"/>
        <end position="235"/>
    </location>
</feature>
<dbReference type="PANTHER" id="PTHR39188:SF3">
    <property type="entry name" value="STAGE IV SPORULATION PROTEIN FB"/>
    <property type="match status" value="1"/>
</dbReference>
<keyword evidence="4" id="KW-0645">Protease</keyword>
<dbReference type="InterPro" id="IPR008915">
    <property type="entry name" value="Peptidase_M50"/>
</dbReference>
<gene>
    <name evidence="14" type="ORF">JQN70_04405</name>
</gene>
<name>A0ABS2CIB5_9MICO</name>
<organism evidence="14 15">
    <name type="scientific">Phycicoccus sonneratiae</name>
    <dbReference type="NCBI Taxonomy" id="2807628"/>
    <lineage>
        <taxon>Bacteria</taxon>
        <taxon>Bacillati</taxon>
        <taxon>Actinomycetota</taxon>
        <taxon>Actinomycetes</taxon>
        <taxon>Micrococcales</taxon>
        <taxon>Intrasporangiaceae</taxon>
        <taxon>Phycicoccus</taxon>
    </lineage>
</organism>
<keyword evidence="6" id="KW-0479">Metal-binding</keyword>
<evidence type="ECO:0000256" key="3">
    <source>
        <dbReference type="ARBA" id="ARBA00007931"/>
    </source>
</evidence>
<evidence type="ECO:0000256" key="12">
    <source>
        <dbReference type="SAM" id="Phobius"/>
    </source>
</evidence>
<evidence type="ECO:0000259" key="13">
    <source>
        <dbReference type="Pfam" id="PF02163"/>
    </source>
</evidence>
<keyword evidence="5 12" id="KW-0812">Transmembrane</keyword>
<keyword evidence="7" id="KW-0378">Hydrolase</keyword>
<protein>
    <recommendedName>
        <fullName evidence="13">Peptidase M50 domain-containing protein</fullName>
    </recommendedName>
</protein>
<comment type="caution">
    <text evidence="14">The sequence shown here is derived from an EMBL/GenBank/DDBJ whole genome shotgun (WGS) entry which is preliminary data.</text>
</comment>
<evidence type="ECO:0000256" key="4">
    <source>
        <dbReference type="ARBA" id="ARBA00022670"/>
    </source>
</evidence>
<dbReference type="PANTHER" id="PTHR39188">
    <property type="entry name" value="MEMBRANE-ASSOCIATED ZINC METALLOPROTEASE M50B"/>
    <property type="match status" value="1"/>
</dbReference>
<evidence type="ECO:0000256" key="1">
    <source>
        <dbReference type="ARBA" id="ARBA00001947"/>
    </source>
</evidence>
<accession>A0ABS2CIB5</accession>
<evidence type="ECO:0000313" key="14">
    <source>
        <dbReference type="EMBL" id="MBM6399622.1"/>
    </source>
</evidence>
<evidence type="ECO:0000256" key="5">
    <source>
        <dbReference type="ARBA" id="ARBA00022692"/>
    </source>
</evidence>
<evidence type="ECO:0000256" key="11">
    <source>
        <dbReference type="ARBA" id="ARBA00023136"/>
    </source>
</evidence>
<keyword evidence="8" id="KW-0862">Zinc</keyword>
<comment type="similarity">
    <text evidence="3">Belongs to the peptidase M50B family.</text>
</comment>
<dbReference type="Pfam" id="PF02163">
    <property type="entry name" value="Peptidase_M50"/>
    <property type="match status" value="2"/>
</dbReference>
<feature type="transmembrane region" description="Helical" evidence="12">
    <location>
        <begin position="20"/>
        <end position="40"/>
    </location>
</feature>
<feature type="transmembrane region" description="Helical" evidence="12">
    <location>
        <begin position="109"/>
        <end position="131"/>
    </location>
</feature>
<dbReference type="EMBL" id="JAFDVD010000005">
    <property type="protein sequence ID" value="MBM6399622.1"/>
    <property type="molecule type" value="Genomic_DNA"/>
</dbReference>
<keyword evidence="10" id="KW-0482">Metalloprotease</keyword>
<evidence type="ECO:0000256" key="10">
    <source>
        <dbReference type="ARBA" id="ARBA00023049"/>
    </source>
</evidence>
<evidence type="ECO:0000256" key="7">
    <source>
        <dbReference type="ARBA" id="ARBA00022801"/>
    </source>
</evidence>
<comment type="subcellular location">
    <subcellularLocation>
        <location evidence="2">Membrane</location>
        <topology evidence="2">Multi-pass membrane protein</topology>
    </subcellularLocation>
</comment>
<evidence type="ECO:0000256" key="8">
    <source>
        <dbReference type="ARBA" id="ARBA00022833"/>
    </source>
</evidence>
<keyword evidence="11 12" id="KW-0472">Membrane</keyword>
<dbReference type="RefSeq" id="WP_204130102.1">
    <property type="nucleotide sequence ID" value="NZ_JAFDVD010000005.1"/>
</dbReference>
<dbReference type="Proteomes" id="UP001430172">
    <property type="component" value="Unassembled WGS sequence"/>
</dbReference>
<evidence type="ECO:0000256" key="9">
    <source>
        <dbReference type="ARBA" id="ARBA00022989"/>
    </source>
</evidence>
<feature type="transmembrane region" description="Helical" evidence="12">
    <location>
        <begin position="143"/>
        <end position="161"/>
    </location>
</feature>
<feature type="domain" description="Peptidase M50" evidence="13">
    <location>
        <begin position="59"/>
        <end position="132"/>
    </location>
</feature>
<evidence type="ECO:0000313" key="15">
    <source>
        <dbReference type="Proteomes" id="UP001430172"/>
    </source>
</evidence>
<comment type="cofactor">
    <cofactor evidence="1">
        <name>Zn(2+)</name>
        <dbReference type="ChEBI" id="CHEBI:29105"/>
    </cofactor>
</comment>
<feature type="transmembrane region" description="Helical" evidence="12">
    <location>
        <begin position="52"/>
        <end position="69"/>
    </location>
</feature>
<keyword evidence="9 12" id="KW-1133">Transmembrane helix</keyword>
<evidence type="ECO:0000256" key="2">
    <source>
        <dbReference type="ARBA" id="ARBA00004141"/>
    </source>
</evidence>
<keyword evidence="15" id="KW-1185">Reference proteome</keyword>